<keyword evidence="5" id="KW-0325">Glycoprotein</keyword>
<dbReference type="RefSeq" id="XP_055875736.1">
    <property type="nucleotide sequence ID" value="XM_056019761.1"/>
</dbReference>
<evidence type="ECO:0000256" key="1">
    <source>
        <dbReference type="ARBA" id="ARBA00004613"/>
    </source>
</evidence>
<evidence type="ECO:0000256" key="3">
    <source>
        <dbReference type="ARBA" id="ARBA00022729"/>
    </source>
</evidence>
<reference evidence="10" key="1">
    <citation type="submission" date="2025-08" db="UniProtKB">
        <authorList>
            <consortium name="RefSeq"/>
        </authorList>
    </citation>
    <scope>IDENTIFICATION</scope>
</reference>
<feature type="domain" description="Neuron-derived neurotrophic factor first Fn(III)" evidence="7">
    <location>
        <begin position="183"/>
        <end position="304"/>
    </location>
</feature>
<dbReference type="InterPro" id="IPR055271">
    <property type="entry name" value="NDNF_Fn(III)_1"/>
</dbReference>
<feature type="signal peptide" evidence="6">
    <location>
        <begin position="1"/>
        <end position="29"/>
    </location>
</feature>
<keyword evidence="3 6" id="KW-0732">Signal</keyword>
<dbReference type="InterPro" id="IPR019326">
    <property type="entry name" value="NDNF"/>
</dbReference>
<evidence type="ECO:0000313" key="9">
    <source>
        <dbReference type="Proteomes" id="UP001165740"/>
    </source>
</evidence>
<evidence type="ECO:0000256" key="4">
    <source>
        <dbReference type="ARBA" id="ARBA00022737"/>
    </source>
</evidence>
<keyword evidence="2" id="KW-0964">Secreted</keyword>
<dbReference type="Pfam" id="PF10179">
    <property type="entry name" value="NDNF"/>
    <property type="match status" value="1"/>
</dbReference>
<evidence type="ECO:0000256" key="2">
    <source>
        <dbReference type="ARBA" id="ARBA00022525"/>
    </source>
</evidence>
<evidence type="ECO:0000313" key="10">
    <source>
        <dbReference type="RefSeq" id="XP_055875736.1"/>
    </source>
</evidence>
<evidence type="ECO:0000259" key="8">
    <source>
        <dbReference type="Pfam" id="PF19433"/>
    </source>
</evidence>
<dbReference type="PANTHER" id="PTHR14619">
    <property type="entry name" value="NEURON-DERIVED NEUROTROPHIC FACTOR"/>
    <property type="match status" value="1"/>
</dbReference>
<sequence>MPMSNSSEFVLKVCHVLLLLLLVPQRRLAKLHFQNTKQDAKNELNTFTNSYLIMPDLEISYYLLRNRERKLLFRLDESDEVSYFSLTVTACGVQVKWTFGYQISSTNDYPSPGKLTELYRYEGEGRQTYNQDNPAKAVYQLLITSLENDSYVRVYLSYDQLSIYPSLPLDPRVHVSTNNSLLTLNWPPAGRLNGQPIEYCLTINRVKNLPTYCGAMAYLRGDKKPRLMWTEHLEQSYLENLHKDARPLKKWGGNKLFHQCVNNKTSFTYGKARRGKTYFVDVYLIGRRDAEQKVSSAYIGTMVKIRRIKNTSTLRIMLGETRTIKLKYHHKVVLHLNTTVSKLAIEVMPCEGKVPFTIYHNGRRIQRKTLVKRWHRRLLQTAQPGTYILSFPSLKKKTFVTISIKANSTRSKLVLPRTFLIKASRKTRSCSSVMLEWTVASVKQKYCVYKREIKQHDLLRRRCMNADKRPANERVSCIYSNSTTLDTGQKMFYNVQDLKQATRYRFDVFLSRGQSASMSYKSVTVKTKRCNSSKGLTKS</sequence>
<protein>
    <submittedName>
        <fullName evidence="10">Protein NDNF-like</fullName>
    </submittedName>
</protein>
<proteinExistence type="predicted"/>
<feature type="domain" description="Protein NDNF C-terminal" evidence="8">
    <location>
        <begin position="385"/>
        <end position="529"/>
    </location>
</feature>
<dbReference type="OMA" id="YLFRDTS"/>
<gene>
    <name evidence="10" type="primary">LOC106079712</name>
</gene>
<dbReference type="PANTHER" id="PTHR14619:SF3">
    <property type="entry name" value="PROTEIN NDNF"/>
    <property type="match status" value="1"/>
</dbReference>
<feature type="chain" id="PRO_5040941869" evidence="6">
    <location>
        <begin position="30"/>
        <end position="539"/>
    </location>
</feature>
<dbReference type="OrthoDB" id="9872501at2759"/>
<name>A0A9W2ZL77_BIOGL</name>
<dbReference type="GO" id="GO:0005576">
    <property type="term" value="C:extracellular region"/>
    <property type="evidence" value="ECO:0007669"/>
    <property type="project" value="UniProtKB-SubCell"/>
</dbReference>
<dbReference type="Proteomes" id="UP001165740">
    <property type="component" value="Chromosome 2"/>
</dbReference>
<accession>A0A9W2ZL77</accession>
<dbReference type="Pfam" id="PF19433">
    <property type="entry name" value="NDNF_C"/>
    <property type="match status" value="1"/>
</dbReference>
<evidence type="ECO:0000256" key="5">
    <source>
        <dbReference type="ARBA" id="ARBA00023180"/>
    </source>
</evidence>
<evidence type="ECO:0000256" key="6">
    <source>
        <dbReference type="SAM" id="SignalP"/>
    </source>
</evidence>
<keyword evidence="4" id="KW-0677">Repeat</keyword>
<dbReference type="InterPro" id="IPR045805">
    <property type="entry name" value="NDNF_C"/>
</dbReference>
<evidence type="ECO:0000259" key="7">
    <source>
        <dbReference type="Pfam" id="PF10179"/>
    </source>
</evidence>
<comment type="subcellular location">
    <subcellularLocation>
        <location evidence="1">Secreted</location>
    </subcellularLocation>
</comment>
<dbReference type="GeneID" id="106079712"/>
<organism evidence="9 10">
    <name type="scientific">Biomphalaria glabrata</name>
    <name type="common">Bloodfluke planorb</name>
    <name type="synonym">Freshwater snail</name>
    <dbReference type="NCBI Taxonomy" id="6526"/>
    <lineage>
        <taxon>Eukaryota</taxon>
        <taxon>Metazoa</taxon>
        <taxon>Spiralia</taxon>
        <taxon>Lophotrochozoa</taxon>
        <taxon>Mollusca</taxon>
        <taxon>Gastropoda</taxon>
        <taxon>Heterobranchia</taxon>
        <taxon>Euthyneura</taxon>
        <taxon>Panpulmonata</taxon>
        <taxon>Hygrophila</taxon>
        <taxon>Lymnaeoidea</taxon>
        <taxon>Planorbidae</taxon>
        <taxon>Biomphalaria</taxon>
    </lineage>
</organism>
<dbReference type="AlphaFoldDB" id="A0A9W2ZL77"/>
<keyword evidence="9" id="KW-1185">Reference proteome</keyword>